<dbReference type="SUPFAM" id="SSF48371">
    <property type="entry name" value="ARM repeat"/>
    <property type="match status" value="1"/>
</dbReference>
<dbReference type="Proteomes" id="UP001628179">
    <property type="component" value="Unassembled WGS sequence"/>
</dbReference>
<evidence type="ECO:0000313" key="3">
    <source>
        <dbReference type="EMBL" id="GAB1316324.1"/>
    </source>
</evidence>
<proteinExistence type="predicted"/>
<sequence length="460" mass="51832">METLANAGFRTVELFGSVKALMQTSQHARRDELLTIKLANEADRFELWTVNLGVFVLGNASLDYRVRDAESIRLAISRFITSLNDALIEVLEYFDGTSAISPGRDFEDPINPSNELGGVDESFAPQDDTDADLLLEGVRDPIDRLFKLAVWICNPSSRVTSPKVSRHRVLDPETGVNLLDVFKEFDYDYQFAYWKNEHDKLSRQVATASHPNGPQPAFRNDRATNTSVSEYSAPNRQPGEDNLGFPPPPDHLSDGKSFECPYCFTVCSGALVSKRAWRAHIIHDLRPYMCTYEQCRNPDQLFDSTKDWIQHEDSMHRHVVRYPEHPADAFRRVDDDKMHLASEHPDDSGGARTVLPIELSAIAMDVRRAALDAQRARFRLSDDFLIPVVGRLGSRNRDIRWAAVDALKARSGLSGEILTSVVARLEDTNWDIRRAVLVILKAQPILSSEILTSVATRLKD</sequence>
<keyword evidence="4" id="KW-1185">Reference proteome</keyword>
<feature type="compositionally biased region" description="Polar residues" evidence="1">
    <location>
        <begin position="223"/>
        <end position="235"/>
    </location>
</feature>
<comment type="caution">
    <text evidence="3">The sequence shown here is derived from an EMBL/GenBank/DDBJ whole genome shotgun (WGS) entry which is preliminary data.</text>
</comment>
<protein>
    <recommendedName>
        <fullName evidence="2">Oxidoreductase acuF-like C2H2 type zinc-finger domain-containing protein</fullName>
    </recommendedName>
</protein>
<evidence type="ECO:0000256" key="1">
    <source>
        <dbReference type="SAM" id="MobiDB-lite"/>
    </source>
</evidence>
<evidence type="ECO:0000259" key="2">
    <source>
        <dbReference type="Pfam" id="PF26082"/>
    </source>
</evidence>
<dbReference type="PANTHER" id="PTHR35391">
    <property type="entry name" value="C2H2-TYPE DOMAIN-CONTAINING PROTEIN-RELATED"/>
    <property type="match status" value="1"/>
</dbReference>
<feature type="domain" description="Oxidoreductase acuF-like C2H2 type zinc-finger" evidence="2">
    <location>
        <begin position="255"/>
        <end position="285"/>
    </location>
</feature>
<reference evidence="3 4" key="1">
    <citation type="submission" date="2024-09" db="EMBL/GenBank/DDBJ databases">
        <title>Itraconazole resistance in Madurella fahalii resulting from another homologue of gene encoding cytochrome P450 14-alpha sterol demethylase (CYP51).</title>
        <authorList>
            <person name="Yoshioka I."/>
            <person name="Fahal A.H."/>
            <person name="Kaneko S."/>
            <person name="Yaguchi T."/>
        </authorList>
    </citation>
    <scope>NUCLEOTIDE SEQUENCE [LARGE SCALE GENOMIC DNA]</scope>
    <source>
        <strain evidence="3 4">IFM 68171</strain>
    </source>
</reference>
<dbReference type="EMBL" id="BAAFSV010000003">
    <property type="protein sequence ID" value="GAB1316324.1"/>
    <property type="molecule type" value="Genomic_DNA"/>
</dbReference>
<dbReference type="InterPro" id="IPR011989">
    <property type="entry name" value="ARM-like"/>
</dbReference>
<dbReference type="InterPro" id="IPR058925">
    <property type="entry name" value="zf-C2H2_AcuF"/>
</dbReference>
<dbReference type="Gene3D" id="1.25.10.10">
    <property type="entry name" value="Leucine-rich Repeat Variant"/>
    <property type="match status" value="1"/>
</dbReference>
<gene>
    <name evidence="3" type="ORF">MFIFM68171_06534</name>
</gene>
<name>A0ABQ0GF06_9PEZI</name>
<dbReference type="GeneID" id="98177277"/>
<feature type="region of interest" description="Disordered" evidence="1">
    <location>
        <begin position="204"/>
        <end position="250"/>
    </location>
</feature>
<dbReference type="PANTHER" id="PTHR35391:SF5">
    <property type="entry name" value="DUF6590 DOMAIN-CONTAINING PROTEIN"/>
    <property type="match status" value="1"/>
</dbReference>
<dbReference type="RefSeq" id="XP_070918055.1">
    <property type="nucleotide sequence ID" value="XM_071061954.1"/>
</dbReference>
<organism evidence="3 4">
    <name type="scientific">Madurella fahalii</name>
    <dbReference type="NCBI Taxonomy" id="1157608"/>
    <lineage>
        <taxon>Eukaryota</taxon>
        <taxon>Fungi</taxon>
        <taxon>Dikarya</taxon>
        <taxon>Ascomycota</taxon>
        <taxon>Pezizomycotina</taxon>
        <taxon>Sordariomycetes</taxon>
        <taxon>Sordariomycetidae</taxon>
        <taxon>Sordariales</taxon>
        <taxon>Sordariales incertae sedis</taxon>
        <taxon>Madurella</taxon>
    </lineage>
</organism>
<dbReference type="InterPro" id="IPR016024">
    <property type="entry name" value="ARM-type_fold"/>
</dbReference>
<evidence type="ECO:0000313" key="4">
    <source>
        <dbReference type="Proteomes" id="UP001628179"/>
    </source>
</evidence>
<accession>A0ABQ0GF06</accession>
<dbReference type="Pfam" id="PF26082">
    <property type="entry name" value="zf-C2H2_AcuF"/>
    <property type="match status" value="1"/>
</dbReference>